<dbReference type="GO" id="GO:1902201">
    <property type="term" value="P:negative regulation of bacterial-type flagellum-dependent cell motility"/>
    <property type="evidence" value="ECO:0007669"/>
    <property type="project" value="TreeGrafter"/>
</dbReference>
<keyword evidence="5" id="KW-1185">Reference proteome</keyword>
<dbReference type="InterPro" id="IPR043128">
    <property type="entry name" value="Rev_trsase/Diguanyl_cyclase"/>
</dbReference>
<dbReference type="PROSITE" id="PS50887">
    <property type="entry name" value="GGDEF"/>
    <property type="match status" value="1"/>
</dbReference>
<comment type="caution">
    <text evidence="4">The sequence shown here is derived from an EMBL/GenBank/DDBJ whole genome shotgun (WGS) entry which is preliminary data.</text>
</comment>
<dbReference type="InterPro" id="IPR050469">
    <property type="entry name" value="Diguanylate_Cyclase"/>
</dbReference>
<dbReference type="GO" id="GO:0052621">
    <property type="term" value="F:diguanylate cyclase activity"/>
    <property type="evidence" value="ECO:0007669"/>
    <property type="project" value="UniProtKB-EC"/>
</dbReference>
<evidence type="ECO:0000313" key="4">
    <source>
        <dbReference type="EMBL" id="MBB4104262.1"/>
    </source>
</evidence>
<keyword evidence="2" id="KW-0472">Membrane</keyword>
<dbReference type="CDD" id="cd01949">
    <property type="entry name" value="GGDEF"/>
    <property type="match status" value="1"/>
</dbReference>
<feature type="transmembrane region" description="Helical" evidence="2">
    <location>
        <begin position="119"/>
        <end position="139"/>
    </location>
</feature>
<dbReference type="NCBIfam" id="TIGR00254">
    <property type="entry name" value="GGDEF"/>
    <property type="match status" value="1"/>
</dbReference>
<dbReference type="SUPFAM" id="SSF55073">
    <property type="entry name" value="Nucleotide cyclase"/>
    <property type="match status" value="1"/>
</dbReference>
<proteinExistence type="predicted"/>
<dbReference type="InterPro" id="IPR000160">
    <property type="entry name" value="GGDEF_dom"/>
</dbReference>
<feature type="transmembrane region" description="Helical" evidence="2">
    <location>
        <begin position="92"/>
        <end position="113"/>
    </location>
</feature>
<evidence type="ECO:0000259" key="3">
    <source>
        <dbReference type="PROSITE" id="PS50887"/>
    </source>
</evidence>
<feature type="domain" description="GGDEF" evidence="3">
    <location>
        <begin position="246"/>
        <end position="380"/>
    </location>
</feature>
<dbReference type="GO" id="GO:0043709">
    <property type="term" value="P:cell adhesion involved in single-species biofilm formation"/>
    <property type="evidence" value="ECO:0007669"/>
    <property type="project" value="TreeGrafter"/>
</dbReference>
<dbReference type="AlphaFoldDB" id="A0A7W6K360"/>
<gene>
    <name evidence="4" type="ORF">GGQ66_002836</name>
</gene>
<dbReference type="Proteomes" id="UP000584824">
    <property type="component" value="Unassembled WGS sequence"/>
</dbReference>
<dbReference type="PANTHER" id="PTHR45138">
    <property type="entry name" value="REGULATORY COMPONENTS OF SENSORY TRANSDUCTION SYSTEM"/>
    <property type="match status" value="1"/>
</dbReference>
<evidence type="ECO:0000256" key="1">
    <source>
        <dbReference type="ARBA" id="ARBA00012528"/>
    </source>
</evidence>
<dbReference type="EMBL" id="JACIDU010000011">
    <property type="protein sequence ID" value="MBB4104262.1"/>
    <property type="molecule type" value="Genomic_DNA"/>
</dbReference>
<feature type="transmembrane region" description="Helical" evidence="2">
    <location>
        <begin position="186"/>
        <end position="209"/>
    </location>
</feature>
<dbReference type="Pfam" id="PF00990">
    <property type="entry name" value="GGDEF"/>
    <property type="match status" value="1"/>
</dbReference>
<dbReference type="Gene3D" id="3.30.70.270">
    <property type="match status" value="1"/>
</dbReference>
<evidence type="ECO:0000313" key="5">
    <source>
        <dbReference type="Proteomes" id="UP000584824"/>
    </source>
</evidence>
<dbReference type="GO" id="GO:0005886">
    <property type="term" value="C:plasma membrane"/>
    <property type="evidence" value="ECO:0007669"/>
    <property type="project" value="TreeGrafter"/>
</dbReference>
<feature type="transmembrane region" description="Helical" evidence="2">
    <location>
        <begin position="60"/>
        <end position="80"/>
    </location>
</feature>
<sequence>MLELKTVFLYSAVINYCTVAAVTIGWFRSRGRDDMKFWLLAAWLMVIGSGIMAVGDRVSYFIAGYVGGFVYMTSMGFLLLGFKEFFGIAYRWWEAVAVALVASIGIVLSRLLTDGVYDGVWLLYVGSGSNLLMTMLVIWQGKAGETLPSRSLAVLVTGVYALGNFCIAPFAFVYPILFLDGAPHAVWLEYCVIPLVICNAATYVILLVLKLERATESQRYLATRDMLTGVLNRRAFYNSVAAFSERDGSMAVIDLDNFKKINDAHSHKGGDDALRAFARCAEATLPADAVFGRTGGEEFAICLPGYDVTAAMLVLEQLRANVERLDVVSPKGGSMPFTISCGFSTFRAGVWAIDQTIAEADNALYHAKHSGRNRVELYAPATWLQRCIEDTLATLGASAKA</sequence>
<reference evidence="4 5" key="1">
    <citation type="submission" date="2020-08" db="EMBL/GenBank/DDBJ databases">
        <title>Genomic Encyclopedia of Type Strains, Phase IV (KMG-IV): sequencing the most valuable type-strain genomes for metagenomic binning, comparative biology and taxonomic classification.</title>
        <authorList>
            <person name="Goeker M."/>
        </authorList>
    </citation>
    <scope>NUCLEOTIDE SEQUENCE [LARGE SCALE GENOMIC DNA]</scope>
    <source>
        <strain evidence="4 5">DSM 26385</strain>
    </source>
</reference>
<dbReference type="RefSeq" id="WP_183793352.1">
    <property type="nucleotide sequence ID" value="NZ_JACIDU010000011.1"/>
</dbReference>
<name>A0A7W6K360_9HYPH</name>
<dbReference type="PANTHER" id="PTHR45138:SF24">
    <property type="entry name" value="DIGUANYLATE CYCLASE DGCC-RELATED"/>
    <property type="match status" value="1"/>
</dbReference>
<keyword evidence="2" id="KW-0812">Transmembrane</keyword>
<evidence type="ECO:0000256" key="2">
    <source>
        <dbReference type="SAM" id="Phobius"/>
    </source>
</evidence>
<feature type="transmembrane region" description="Helical" evidence="2">
    <location>
        <begin position="151"/>
        <end position="174"/>
    </location>
</feature>
<feature type="transmembrane region" description="Helical" evidence="2">
    <location>
        <begin position="6"/>
        <end position="25"/>
    </location>
</feature>
<dbReference type="InterPro" id="IPR029787">
    <property type="entry name" value="Nucleotide_cyclase"/>
</dbReference>
<dbReference type="EC" id="2.7.7.65" evidence="1"/>
<accession>A0A7W6K360</accession>
<dbReference type="SMART" id="SM00267">
    <property type="entry name" value="GGDEF"/>
    <property type="match status" value="1"/>
</dbReference>
<feature type="transmembrane region" description="Helical" evidence="2">
    <location>
        <begin position="37"/>
        <end position="54"/>
    </location>
</feature>
<keyword evidence="2" id="KW-1133">Transmembrane helix</keyword>
<protein>
    <recommendedName>
        <fullName evidence="1">diguanylate cyclase</fullName>
        <ecNumber evidence="1">2.7.7.65</ecNumber>
    </recommendedName>
</protein>
<organism evidence="4 5">
    <name type="scientific">Allorhizobium borbori</name>
    <dbReference type="NCBI Taxonomy" id="485907"/>
    <lineage>
        <taxon>Bacteria</taxon>
        <taxon>Pseudomonadati</taxon>
        <taxon>Pseudomonadota</taxon>
        <taxon>Alphaproteobacteria</taxon>
        <taxon>Hyphomicrobiales</taxon>
        <taxon>Rhizobiaceae</taxon>
        <taxon>Rhizobium/Agrobacterium group</taxon>
        <taxon>Allorhizobium</taxon>
    </lineage>
</organism>